<dbReference type="PANTHER" id="PTHR21495">
    <property type="entry name" value="NUCLEOPORIN-RELATED"/>
    <property type="match status" value="1"/>
</dbReference>
<name>A0A835EQD1_9POAL</name>
<comment type="caution">
    <text evidence="5">The sequence shown here is derived from an EMBL/GenBank/DDBJ whole genome shotgun (WGS) entry which is preliminary data.</text>
</comment>
<dbReference type="GO" id="GO:0009699">
    <property type="term" value="P:phenylpropanoid biosynthetic process"/>
    <property type="evidence" value="ECO:0007669"/>
    <property type="project" value="UniProtKB-ARBA"/>
</dbReference>
<organism evidence="5 6">
    <name type="scientific">Digitaria exilis</name>
    <dbReference type="NCBI Taxonomy" id="1010633"/>
    <lineage>
        <taxon>Eukaryota</taxon>
        <taxon>Viridiplantae</taxon>
        <taxon>Streptophyta</taxon>
        <taxon>Embryophyta</taxon>
        <taxon>Tracheophyta</taxon>
        <taxon>Spermatophyta</taxon>
        <taxon>Magnoliopsida</taxon>
        <taxon>Liliopsida</taxon>
        <taxon>Poales</taxon>
        <taxon>Poaceae</taxon>
        <taxon>PACMAD clade</taxon>
        <taxon>Panicoideae</taxon>
        <taxon>Panicodae</taxon>
        <taxon>Paniceae</taxon>
        <taxon>Anthephorinae</taxon>
        <taxon>Digitaria</taxon>
    </lineage>
</organism>
<dbReference type="Gene3D" id="2.40.480.10">
    <property type="entry name" value="Allene oxide cyclase-like"/>
    <property type="match status" value="1"/>
</dbReference>
<reference evidence="5" key="1">
    <citation type="submission" date="2020-07" db="EMBL/GenBank/DDBJ databases">
        <title>Genome sequence and genetic diversity analysis of an under-domesticated orphan crop, white fonio (Digitaria exilis).</title>
        <authorList>
            <person name="Bennetzen J.L."/>
            <person name="Chen S."/>
            <person name="Ma X."/>
            <person name="Wang X."/>
            <person name="Yssel A.E.J."/>
            <person name="Chaluvadi S.R."/>
            <person name="Johnson M."/>
            <person name="Gangashetty P."/>
            <person name="Hamidou F."/>
            <person name="Sanogo M.D."/>
            <person name="Zwaenepoel A."/>
            <person name="Wallace J."/>
            <person name="Van De Peer Y."/>
            <person name="Van Deynze A."/>
        </authorList>
    </citation>
    <scope>NUCLEOTIDE SEQUENCE</scope>
    <source>
        <tissue evidence="5">Leaves</tissue>
    </source>
</reference>
<evidence type="ECO:0000313" key="6">
    <source>
        <dbReference type="Proteomes" id="UP000636709"/>
    </source>
</evidence>
<gene>
    <name evidence="5" type="ORF">HU200_034509</name>
</gene>
<comment type="similarity">
    <text evidence="1 4">Belongs to the plant dirigent protein family.</text>
</comment>
<keyword evidence="3 4" id="KW-0964">Secreted</keyword>
<evidence type="ECO:0000256" key="1">
    <source>
        <dbReference type="ARBA" id="ARBA00010746"/>
    </source>
</evidence>
<evidence type="ECO:0000256" key="3">
    <source>
        <dbReference type="ARBA" id="ARBA00022525"/>
    </source>
</evidence>
<evidence type="ECO:0000256" key="4">
    <source>
        <dbReference type="RuleBase" id="RU363099"/>
    </source>
</evidence>
<dbReference type="GO" id="GO:0048046">
    <property type="term" value="C:apoplast"/>
    <property type="evidence" value="ECO:0007669"/>
    <property type="project" value="UniProtKB-SubCell"/>
</dbReference>
<dbReference type="EMBL" id="JACEFO010001828">
    <property type="protein sequence ID" value="KAF8700143.1"/>
    <property type="molecule type" value="Genomic_DNA"/>
</dbReference>
<dbReference type="OrthoDB" id="675103at2759"/>
<dbReference type="InterPro" id="IPR044859">
    <property type="entry name" value="Allene_oxi_cyc_Dirigent"/>
</dbReference>
<dbReference type="Proteomes" id="UP000636709">
    <property type="component" value="Unassembled WGS sequence"/>
</dbReference>
<keyword evidence="6" id="KW-1185">Reference proteome</keyword>
<dbReference type="InterPro" id="IPR004265">
    <property type="entry name" value="Dirigent"/>
</dbReference>
<comment type="subcellular location">
    <subcellularLocation>
        <location evidence="4">Secreted</location>
        <location evidence="4">Extracellular space</location>
        <location evidence="4">Apoplast</location>
    </subcellularLocation>
</comment>
<comment type="function">
    <text evidence="4">Dirigent proteins impart stereoselectivity on the phenoxy radical-coupling reaction, yielding optically active lignans from two molecules of coniferyl alcohol in the biosynthesis of lignans, flavonolignans, and alkaloids and thus plays a central role in plant secondary metabolism.</text>
</comment>
<proteinExistence type="inferred from homology"/>
<keyword evidence="4" id="KW-0052">Apoplast</keyword>
<protein>
    <recommendedName>
        <fullName evidence="4">Dirigent protein</fullName>
    </recommendedName>
</protein>
<comment type="subunit">
    <text evidence="2 4">Homodimer.</text>
</comment>
<dbReference type="Pfam" id="PF03018">
    <property type="entry name" value="Dirigent"/>
    <property type="match status" value="1"/>
</dbReference>
<evidence type="ECO:0000313" key="5">
    <source>
        <dbReference type="EMBL" id="KAF8700143.1"/>
    </source>
</evidence>
<evidence type="ECO:0000256" key="2">
    <source>
        <dbReference type="ARBA" id="ARBA00011738"/>
    </source>
</evidence>
<accession>A0A835EQD1</accession>
<dbReference type="AlphaFoldDB" id="A0A835EQD1"/>
<sequence length="174" mass="19173">MAYYAIAPLLCTLMHNELYMHLYTTEIYNGPNSSNDHALVINVNPPLGFGNVVVDDWPVTDGLGPNANIVGHIQGVHIQSSQNAAYGWYFSFNLDFEGTRFGGSMLRVMGMTAGYGDWSIIGGAGEFTMARGVVENQVVQEDSGFWRTYELKIHAFYTPMNSSVVSSIAFTKNL</sequence>